<protein>
    <recommendedName>
        <fullName evidence="8">GATA-type domain-containing protein</fullName>
    </recommendedName>
</protein>
<evidence type="ECO:0000256" key="2">
    <source>
        <dbReference type="ARBA" id="ARBA00022771"/>
    </source>
</evidence>
<dbReference type="AlphaFoldDB" id="A0AAD5UKJ9"/>
<evidence type="ECO:0000256" key="3">
    <source>
        <dbReference type="ARBA" id="ARBA00022833"/>
    </source>
</evidence>
<evidence type="ECO:0000313" key="9">
    <source>
        <dbReference type="EMBL" id="KAJ3257275.1"/>
    </source>
</evidence>
<proteinExistence type="predicted"/>
<name>A0AAD5UKJ9_9FUNG</name>
<dbReference type="GO" id="GO:0006355">
    <property type="term" value="P:regulation of DNA-templated transcription"/>
    <property type="evidence" value="ECO:0007669"/>
    <property type="project" value="InterPro"/>
</dbReference>
<keyword evidence="5" id="KW-0804">Transcription</keyword>
<keyword evidence="2 6" id="KW-0863">Zinc-finger</keyword>
<evidence type="ECO:0000256" key="6">
    <source>
        <dbReference type="PROSITE-ProRule" id="PRU00094"/>
    </source>
</evidence>
<evidence type="ECO:0000256" key="7">
    <source>
        <dbReference type="SAM" id="MobiDB-lite"/>
    </source>
</evidence>
<keyword evidence="3" id="KW-0862">Zinc</keyword>
<gene>
    <name evidence="9" type="ORF">HK103_004829</name>
</gene>
<reference evidence="9" key="1">
    <citation type="submission" date="2020-05" db="EMBL/GenBank/DDBJ databases">
        <title>Phylogenomic resolution of chytrid fungi.</title>
        <authorList>
            <person name="Stajich J.E."/>
            <person name="Amses K."/>
            <person name="Simmons R."/>
            <person name="Seto K."/>
            <person name="Myers J."/>
            <person name="Bonds A."/>
            <person name="Quandt C.A."/>
            <person name="Barry K."/>
            <person name="Liu P."/>
            <person name="Grigoriev I."/>
            <person name="Longcore J.E."/>
            <person name="James T.Y."/>
        </authorList>
    </citation>
    <scope>NUCLEOTIDE SEQUENCE</scope>
    <source>
        <strain evidence="9">PLAUS21</strain>
    </source>
</reference>
<feature type="region of interest" description="Disordered" evidence="7">
    <location>
        <begin position="111"/>
        <end position="166"/>
    </location>
</feature>
<dbReference type="GO" id="GO:0008270">
    <property type="term" value="F:zinc ion binding"/>
    <property type="evidence" value="ECO:0007669"/>
    <property type="project" value="UniProtKB-KW"/>
</dbReference>
<keyword evidence="10" id="KW-1185">Reference proteome</keyword>
<dbReference type="Proteomes" id="UP001210925">
    <property type="component" value="Unassembled WGS sequence"/>
</dbReference>
<dbReference type="InterPro" id="IPR000679">
    <property type="entry name" value="Znf_GATA"/>
</dbReference>
<dbReference type="Gene3D" id="3.30.50.10">
    <property type="entry name" value="Erythroid Transcription Factor GATA-1, subunit A"/>
    <property type="match status" value="1"/>
</dbReference>
<dbReference type="SUPFAM" id="SSF57716">
    <property type="entry name" value="Glucocorticoid receptor-like (DNA-binding domain)"/>
    <property type="match status" value="1"/>
</dbReference>
<keyword evidence="1" id="KW-0479">Metal-binding</keyword>
<evidence type="ECO:0000256" key="4">
    <source>
        <dbReference type="ARBA" id="ARBA00023015"/>
    </source>
</evidence>
<dbReference type="PANTHER" id="PTHR47172:SF24">
    <property type="entry name" value="GATA ZINC FINGER DOMAIN-CONTAINING PROTEIN 14-RELATED"/>
    <property type="match status" value="1"/>
</dbReference>
<dbReference type="EMBL" id="JADGKB010000040">
    <property type="protein sequence ID" value="KAJ3257275.1"/>
    <property type="molecule type" value="Genomic_DNA"/>
</dbReference>
<evidence type="ECO:0000259" key="8">
    <source>
        <dbReference type="PROSITE" id="PS50114"/>
    </source>
</evidence>
<keyword evidence="4" id="KW-0805">Transcription regulation</keyword>
<organism evidence="9 10">
    <name type="scientific">Boothiomyces macroporosus</name>
    <dbReference type="NCBI Taxonomy" id="261099"/>
    <lineage>
        <taxon>Eukaryota</taxon>
        <taxon>Fungi</taxon>
        <taxon>Fungi incertae sedis</taxon>
        <taxon>Chytridiomycota</taxon>
        <taxon>Chytridiomycota incertae sedis</taxon>
        <taxon>Chytridiomycetes</taxon>
        <taxon>Rhizophydiales</taxon>
        <taxon>Terramycetaceae</taxon>
        <taxon>Boothiomyces</taxon>
    </lineage>
</organism>
<comment type="caution">
    <text evidence="9">The sequence shown here is derived from an EMBL/GenBank/DDBJ whole genome shotgun (WGS) entry which is preliminary data.</text>
</comment>
<dbReference type="Pfam" id="PF00320">
    <property type="entry name" value="GATA"/>
    <property type="match status" value="1"/>
</dbReference>
<feature type="domain" description="GATA-type" evidence="8">
    <location>
        <begin position="65"/>
        <end position="101"/>
    </location>
</feature>
<evidence type="ECO:0000313" key="10">
    <source>
        <dbReference type="Proteomes" id="UP001210925"/>
    </source>
</evidence>
<accession>A0AAD5UKJ9</accession>
<sequence>MTTVKQIIPSRLNINTCTFQPSLPSPPSSAQSSPKIAPFNIEIDAPLSPISPADEVKEEFVPKAASGPRRCNYCGATSTPMWRHGPGEYTNLCNSCGVKWRRGKILHSGENRHHLCKPVSPPKKKKDTQSPKIGKRKSEEELYWQRPPKRAATQPVTPETSPEPVKVEKIPEPAKIDAQSIAKELFPEPVHLSQPSRMEILTNEFADLLEQLPAHRTAEFTTVLACCFQPKLELAARNGIQVEMTVLDIDEDTWDRLRAFVY</sequence>
<dbReference type="PANTHER" id="PTHR47172">
    <property type="entry name" value="OS01G0976800 PROTEIN"/>
    <property type="match status" value="1"/>
</dbReference>
<dbReference type="InterPro" id="IPR013088">
    <property type="entry name" value="Znf_NHR/GATA"/>
</dbReference>
<evidence type="ECO:0000256" key="5">
    <source>
        <dbReference type="ARBA" id="ARBA00023163"/>
    </source>
</evidence>
<dbReference type="GO" id="GO:0043565">
    <property type="term" value="F:sequence-specific DNA binding"/>
    <property type="evidence" value="ECO:0007669"/>
    <property type="project" value="InterPro"/>
</dbReference>
<dbReference type="CDD" id="cd00202">
    <property type="entry name" value="ZnF_GATA"/>
    <property type="match status" value="1"/>
</dbReference>
<evidence type="ECO:0000256" key="1">
    <source>
        <dbReference type="ARBA" id="ARBA00022723"/>
    </source>
</evidence>
<dbReference type="PROSITE" id="PS50114">
    <property type="entry name" value="GATA_ZN_FINGER_2"/>
    <property type="match status" value="1"/>
</dbReference>
<dbReference type="SMART" id="SM00401">
    <property type="entry name" value="ZnF_GATA"/>
    <property type="match status" value="1"/>
</dbReference>